<comment type="similarity">
    <text evidence="5">Belongs to the TRAFAC class OBG-HflX-like GTPase superfamily. HflX GTPase family.</text>
</comment>
<dbReference type="EMBL" id="JBHTCE010000001">
    <property type="protein sequence ID" value="MFC7389654.1"/>
    <property type="molecule type" value="Genomic_DNA"/>
</dbReference>
<dbReference type="Proteomes" id="UP001596439">
    <property type="component" value="Unassembled WGS sequence"/>
</dbReference>
<feature type="domain" description="Hflx-type G" evidence="6">
    <location>
        <begin position="201"/>
        <end position="359"/>
    </location>
</feature>
<dbReference type="PANTHER" id="PTHR10229">
    <property type="entry name" value="GTP-BINDING PROTEIN HFLX"/>
    <property type="match status" value="1"/>
</dbReference>
<dbReference type="InterPro" id="IPR006073">
    <property type="entry name" value="GTP-bd"/>
</dbReference>
<comment type="caution">
    <text evidence="7">The sequence shown here is derived from an EMBL/GenBank/DDBJ whole genome shotgun (WGS) entry which is preliminary data.</text>
</comment>
<dbReference type="InterPro" id="IPR042108">
    <property type="entry name" value="GTPase_HflX_N_sf"/>
</dbReference>
<protein>
    <recommendedName>
        <fullName evidence="5">GTPase HflX</fullName>
    </recommendedName>
    <alternativeName>
        <fullName evidence="5">GTP-binding protein HflX</fullName>
    </alternativeName>
</protein>
<evidence type="ECO:0000256" key="4">
    <source>
        <dbReference type="ARBA" id="ARBA00023134"/>
    </source>
</evidence>
<evidence type="ECO:0000313" key="8">
    <source>
        <dbReference type="Proteomes" id="UP001596439"/>
    </source>
</evidence>
<dbReference type="RefSeq" id="WP_214787723.1">
    <property type="nucleotide sequence ID" value="NZ_JANIEL010000039.1"/>
</dbReference>
<evidence type="ECO:0000256" key="2">
    <source>
        <dbReference type="ARBA" id="ARBA00022741"/>
    </source>
</evidence>
<keyword evidence="3" id="KW-0460">Magnesium</keyword>
<dbReference type="InterPro" id="IPR016496">
    <property type="entry name" value="GTPase_HflX"/>
</dbReference>
<dbReference type="InterPro" id="IPR025121">
    <property type="entry name" value="GTPase_HflX_N"/>
</dbReference>
<dbReference type="Pfam" id="PF01926">
    <property type="entry name" value="MMR_HSR1"/>
    <property type="match status" value="1"/>
</dbReference>
<dbReference type="InterPro" id="IPR030394">
    <property type="entry name" value="G_HFLX_dom"/>
</dbReference>
<dbReference type="PROSITE" id="PS51705">
    <property type="entry name" value="G_HFLX"/>
    <property type="match status" value="1"/>
</dbReference>
<dbReference type="PRINTS" id="PR00326">
    <property type="entry name" value="GTP1OBG"/>
</dbReference>
<gene>
    <name evidence="5 7" type="primary">hflX</name>
    <name evidence="7" type="ORF">ACFQO8_05810</name>
</gene>
<reference evidence="8" key="1">
    <citation type="journal article" date="2019" name="Int. J. Syst. Evol. Microbiol.">
        <title>The Global Catalogue of Microorganisms (GCM) 10K type strain sequencing project: providing services to taxonomists for standard genome sequencing and annotation.</title>
        <authorList>
            <consortium name="The Broad Institute Genomics Platform"/>
            <consortium name="The Broad Institute Genome Sequencing Center for Infectious Disease"/>
            <person name="Wu L."/>
            <person name="Ma J."/>
        </authorList>
    </citation>
    <scope>NUCLEOTIDE SEQUENCE [LARGE SCALE GENOMIC DNA]</scope>
    <source>
        <strain evidence="8">CCUG 55590</strain>
    </source>
</reference>
<dbReference type="PIRSF" id="PIRSF006809">
    <property type="entry name" value="GTP-binding_hflX_prd"/>
    <property type="match status" value="1"/>
</dbReference>
<comment type="function">
    <text evidence="5">GTPase that associates with the 50S ribosomal subunit and may have a role during protein synthesis or ribosome biogenesis.</text>
</comment>
<dbReference type="Pfam" id="PF16360">
    <property type="entry name" value="GTP-bdg_M"/>
    <property type="match status" value="1"/>
</dbReference>
<evidence type="ECO:0000313" key="7">
    <source>
        <dbReference type="EMBL" id="MFC7389654.1"/>
    </source>
</evidence>
<dbReference type="Pfam" id="PF13167">
    <property type="entry name" value="GTP-bdg_N"/>
    <property type="match status" value="1"/>
</dbReference>
<dbReference type="Gene3D" id="3.40.50.11060">
    <property type="entry name" value="GTPase HflX, N-terminal domain"/>
    <property type="match status" value="1"/>
</dbReference>
<evidence type="ECO:0000256" key="1">
    <source>
        <dbReference type="ARBA" id="ARBA00022723"/>
    </source>
</evidence>
<accession>A0ABW2PKQ9</accession>
<evidence type="ECO:0000259" key="6">
    <source>
        <dbReference type="PROSITE" id="PS51705"/>
    </source>
</evidence>
<dbReference type="InterPro" id="IPR032305">
    <property type="entry name" value="GTP-bd_M"/>
</dbReference>
<dbReference type="NCBIfam" id="TIGR03156">
    <property type="entry name" value="GTP_HflX"/>
    <property type="match status" value="1"/>
</dbReference>
<name>A0ABW2PKQ9_9BACL</name>
<dbReference type="PANTHER" id="PTHR10229:SF0">
    <property type="entry name" value="GTP-BINDING PROTEIN 6-RELATED"/>
    <property type="match status" value="1"/>
</dbReference>
<keyword evidence="1" id="KW-0479">Metal-binding</keyword>
<keyword evidence="8" id="KW-1185">Reference proteome</keyword>
<keyword evidence="4 5" id="KW-0342">GTP-binding</keyword>
<evidence type="ECO:0000256" key="5">
    <source>
        <dbReference type="HAMAP-Rule" id="MF_00900"/>
    </source>
</evidence>
<dbReference type="HAMAP" id="MF_00900">
    <property type="entry name" value="GTPase_HflX"/>
    <property type="match status" value="1"/>
</dbReference>
<sequence>MIEREKVVIVGCQLPNVDDWTYEQSMGELVELVDTAQGEVVARLDQKRQQVDRRTFIGKGKIEELAMLVEQFEPDLLIFNAELTPAQSKNIRIALNDPDEMKLIDRTQLILDIFASRAQSREGKLQVELAQMNYLLPRLIGQGTQLSRLGGGIGTRGPGETKLESDRRHIKRRIDEITKQLEGTVAHRDRYRERRKENRVFQVALVGYTNAGKSTIFNRLTDADTYEQDELFATLDPLTRELELPRGGKVLITDTVGFIRDLPTKLVAAFRSTLEEVVGADLILHVIDASNPHYLNQIDTTNAVLEELGASEVPQLEVYNKKDRLTEDFVGGPLLISAIAPEDIEQLIGALEDKISDILTKVHVVLPVTAFEHYHPAKEAMYRLEESFLDDGSVELIGYMREDTRLYATLKQFEV</sequence>
<proteinExistence type="inferred from homology"/>
<keyword evidence="2 5" id="KW-0547">Nucleotide-binding</keyword>
<dbReference type="Gene3D" id="6.10.250.2860">
    <property type="match status" value="1"/>
</dbReference>
<comment type="subcellular location">
    <subcellularLocation>
        <location evidence="5">Cytoplasm</location>
    </subcellularLocation>
    <text evidence="5">May associate with membranes.</text>
</comment>
<dbReference type="SUPFAM" id="SSF52540">
    <property type="entry name" value="P-loop containing nucleoside triphosphate hydrolases"/>
    <property type="match status" value="1"/>
</dbReference>
<dbReference type="InterPro" id="IPR027417">
    <property type="entry name" value="P-loop_NTPase"/>
</dbReference>
<comment type="subunit">
    <text evidence="5">Monomer. Associates with the 50S ribosomal subunit.</text>
</comment>
<dbReference type="Gene3D" id="3.40.50.300">
    <property type="entry name" value="P-loop containing nucleotide triphosphate hydrolases"/>
    <property type="match status" value="1"/>
</dbReference>
<dbReference type="CDD" id="cd01878">
    <property type="entry name" value="HflX"/>
    <property type="match status" value="1"/>
</dbReference>
<keyword evidence="5" id="KW-0963">Cytoplasm</keyword>
<organism evidence="7 8">
    <name type="scientific">Exiguobacterium aestuarii</name>
    <dbReference type="NCBI Taxonomy" id="273527"/>
    <lineage>
        <taxon>Bacteria</taxon>
        <taxon>Bacillati</taxon>
        <taxon>Bacillota</taxon>
        <taxon>Bacilli</taxon>
        <taxon>Bacillales</taxon>
        <taxon>Bacillales Family XII. Incertae Sedis</taxon>
        <taxon>Exiguobacterium</taxon>
    </lineage>
</organism>
<evidence type="ECO:0000256" key="3">
    <source>
        <dbReference type="ARBA" id="ARBA00022842"/>
    </source>
</evidence>